<dbReference type="Proteomes" id="UP001151295">
    <property type="component" value="Unassembled WGS sequence"/>
</dbReference>
<gene>
    <name evidence="2" type="ORF">EDC05_002461</name>
</gene>
<proteinExistence type="predicted"/>
<evidence type="ECO:0000256" key="1">
    <source>
        <dbReference type="SAM" id="MobiDB-lite"/>
    </source>
</evidence>
<dbReference type="InterPro" id="IPR022214">
    <property type="entry name" value="MZT1"/>
</dbReference>
<name>A0ABQ8PRR6_9FUNG</name>
<accession>A0ABQ8PRR6</accession>
<evidence type="ECO:0008006" key="4">
    <source>
        <dbReference type="Google" id="ProtNLM"/>
    </source>
</evidence>
<evidence type="ECO:0000313" key="2">
    <source>
        <dbReference type="EMBL" id="KAJ1993020.1"/>
    </source>
</evidence>
<sequence length="93" mass="9630">MSYNLANTPTSSDGDAINVLGELSAEIGAGLTKQQISVAMKLLRLGVNPSALVAITQELRKEAQYASSAQQATATATATATAQQPPTSTRGFY</sequence>
<protein>
    <recommendedName>
        <fullName evidence="4">Mitotic-spindle organizing protein 1</fullName>
    </recommendedName>
</protein>
<dbReference type="Pfam" id="PF12554">
    <property type="entry name" value="MOZART1"/>
    <property type="match status" value="1"/>
</dbReference>
<keyword evidence="3" id="KW-1185">Reference proteome</keyword>
<organism evidence="2 3">
    <name type="scientific">Coemansia umbellata</name>
    <dbReference type="NCBI Taxonomy" id="1424467"/>
    <lineage>
        <taxon>Eukaryota</taxon>
        <taxon>Fungi</taxon>
        <taxon>Fungi incertae sedis</taxon>
        <taxon>Zoopagomycota</taxon>
        <taxon>Kickxellomycotina</taxon>
        <taxon>Kickxellomycetes</taxon>
        <taxon>Kickxellales</taxon>
        <taxon>Kickxellaceae</taxon>
        <taxon>Coemansia</taxon>
    </lineage>
</organism>
<evidence type="ECO:0000313" key="3">
    <source>
        <dbReference type="Proteomes" id="UP001151295"/>
    </source>
</evidence>
<feature type="region of interest" description="Disordered" evidence="1">
    <location>
        <begin position="66"/>
        <end position="93"/>
    </location>
</feature>
<comment type="caution">
    <text evidence="2">The sequence shown here is derived from an EMBL/GenBank/DDBJ whole genome shotgun (WGS) entry which is preliminary data.</text>
</comment>
<dbReference type="EMBL" id="JANBQD010000022">
    <property type="protein sequence ID" value="KAJ1993020.1"/>
    <property type="molecule type" value="Genomic_DNA"/>
</dbReference>
<reference evidence="2" key="1">
    <citation type="submission" date="2022-07" db="EMBL/GenBank/DDBJ databases">
        <title>Phylogenomic reconstructions and comparative analyses of Kickxellomycotina fungi.</title>
        <authorList>
            <person name="Reynolds N.K."/>
            <person name="Stajich J.E."/>
            <person name="Barry K."/>
            <person name="Grigoriev I.V."/>
            <person name="Crous P."/>
            <person name="Smith M.E."/>
        </authorList>
    </citation>
    <scope>NUCLEOTIDE SEQUENCE</scope>
    <source>
        <strain evidence="2">BCRC 34882</strain>
    </source>
</reference>